<keyword evidence="2 5" id="KW-0547">Nucleotide-binding</keyword>
<evidence type="ECO:0000259" key="7">
    <source>
        <dbReference type="PROSITE" id="PS50975"/>
    </source>
</evidence>
<dbReference type="PANTHER" id="PTHR11609">
    <property type="entry name" value="PURINE BIOSYNTHESIS PROTEIN 6/7, PUR6/7"/>
    <property type="match status" value="1"/>
</dbReference>
<evidence type="ECO:0000256" key="5">
    <source>
        <dbReference type="HAMAP-Rule" id="MF_01928"/>
    </source>
</evidence>
<dbReference type="UniPathway" id="UPA00074">
    <property type="reaction ID" value="UER00942"/>
</dbReference>
<keyword evidence="1 5" id="KW-0436">Ligase</keyword>
<dbReference type="GO" id="GO:0004638">
    <property type="term" value="F:phosphoribosylaminoimidazole carboxylase activity"/>
    <property type="evidence" value="ECO:0007669"/>
    <property type="project" value="InterPro"/>
</dbReference>
<dbReference type="AlphaFoldDB" id="A0A1I6SE44"/>
<evidence type="ECO:0000313" key="8">
    <source>
        <dbReference type="EMBL" id="SFS75241.1"/>
    </source>
</evidence>
<proteinExistence type="inferred from homology"/>
<dbReference type="InterPro" id="IPR016185">
    <property type="entry name" value="PreATP-grasp_dom_sf"/>
</dbReference>
<dbReference type="Pfam" id="PF22660">
    <property type="entry name" value="RS_preATP-grasp-like"/>
    <property type="match status" value="1"/>
</dbReference>
<dbReference type="PROSITE" id="PS50975">
    <property type="entry name" value="ATP_GRASP"/>
    <property type="match status" value="1"/>
</dbReference>
<sequence length="387" mass="42422">MSLGLKSSTEKGSRRYIAPGSTVGILGGGQLGRMMILEGKKMGLRFITCDPATDCPGSQVADEHRVASFSDQQMARDLASVCDVITYEFENVDGSIARLLEEKAWLPQGASLLETTRHRLREKQALVNAGIPVAPYRGVTQAGELAIAIEEIGLPCVLKTVTGGYDGKGQQLIRYQEDIPRAAANIRVGETCIVEGFIPFIKELSVVVARGQDGEICCFPPVENIHKNHILHMTLAPAPVAEEINQAAEHLARRVAEELGVVGILAVEMFLQEDGTLLVNELAPRPHNSGHFTLDACNVSQFEQHLRAICGWPLMTPHLLTPAVMINVLGQDTEKLMKQLPKLSPEVKVHWYGKKESRTNRKMGHLTALGATIEEAQQYFTDDNLLF</sequence>
<name>A0A1I6SE44_9BACL</name>
<dbReference type="InterPro" id="IPR005875">
    <property type="entry name" value="PurK"/>
</dbReference>
<reference evidence="9" key="1">
    <citation type="submission" date="2016-10" db="EMBL/GenBank/DDBJ databases">
        <authorList>
            <person name="Varghese N."/>
            <person name="Submissions S."/>
        </authorList>
    </citation>
    <scope>NUCLEOTIDE SEQUENCE [LARGE SCALE GENOMIC DNA]</scope>
    <source>
        <strain evidence="9">DSM 45789</strain>
    </source>
</reference>
<dbReference type="FunFam" id="3.30.1490.20:FF:000015">
    <property type="entry name" value="N5-carboxyaminoimidazole ribonucleotide synthase"/>
    <property type="match status" value="1"/>
</dbReference>
<dbReference type="NCBIfam" id="NF004676">
    <property type="entry name" value="PRK06019.1-2"/>
    <property type="match status" value="1"/>
</dbReference>
<dbReference type="FunFam" id="3.30.470.20:FF:000029">
    <property type="entry name" value="N5-carboxyaminoimidazole ribonucleotide synthase"/>
    <property type="match status" value="1"/>
</dbReference>
<dbReference type="InterPro" id="IPR054350">
    <property type="entry name" value="PurT/PurK_preATP-grasp"/>
</dbReference>
<evidence type="ECO:0000256" key="4">
    <source>
        <dbReference type="ARBA" id="ARBA00022840"/>
    </source>
</evidence>
<keyword evidence="3 5" id="KW-0658">Purine biosynthesis</keyword>
<dbReference type="SUPFAM" id="SSF51246">
    <property type="entry name" value="Rudiment single hybrid motif"/>
    <property type="match status" value="1"/>
</dbReference>
<dbReference type="Proteomes" id="UP000198660">
    <property type="component" value="Unassembled WGS sequence"/>
</dbReference>
<gene>
    <name evidence="5 6" type="primary">purK</name>
    <name evidence="8" type="ORF">SAMN05444972_10717</name>
</gene>
<dbReference type="Gene3D" id="3.40.50.20">
    <property type="match status" value="1"/>
</dbReference>
<organism evidence="8 9">
    <name type="scientific">Marininema halotolerans</name>
    <dbReference type="NCBI Taxonomy" id="1155944"/>
    <lineage>
        <taxon>Bacteria</taxon>
        <taxon>Bacillati</taxon>
        <taxon>Bacillota</taxon>
        <taxon>Bacilli</taxon>
        <taxon>Bacillales</taxon>
        <taxon>Thermoactinomycetaceae</taxon>
        <taxon>Marininema</taxon>
    </lineage>
</organism>
<feature type="binding site" evidence="5">
    <location>
        <begin position="164"/>
        <end position="170"/>
    </location>
    <ligand>
        <name>ATP</name>
        <dbReference type="ChEBI" id="CHEBI:30616"/>
    </ligand>
</feature>
<comment type="pathway">
    <text evidence="5 6">Purine metabolism; IMP biosynthesis via de novo pathway; 5-amino-1-(5-phospho-D-ribosyl)imidazole-4-carboxylate from 5-amino-1-(5-phospho-D-ribosyl)imidazole (N5-CAIR route): step 1/2.</text>
</comment>
<evidence type="ECO:0000256" key="1">
    <source>
        <dbReference type="ARBA" id="ARBA00022598"/>
    </source>
</evidence>
<evidence type="ECO:0000256" key="3">
    <source>
        <dbReference type="ARBA" id="ARBA00022755"/>
    </source>
</evidence>
<accession>A0A1I6SE44</accession>
<dbReference type="Gene3D" id="3.30.1490.20">
    <property type="entry name" value="ATP-grasp fold, A domain"/>
    <property type="match status" value="1"/>
</dbReference>
<dbReference type="GO" id="GO:0046872">
    <property type="term" value="F:metal ion binding"/>
    <property type="evidence" value="ECO:0007669"/>
    <property type="project" value="InterPro"/>
</dbReference>
<dbReference type="RefSeq" id="WP_091837121.1">
    <property type="nucleotide sequence ID" value="NZ_FPAA01000007.1"/>
</dbReference>
<dbReference type="InterPro" id="IPR011761">
    <property type="entry name" value="ATP-grasp"/>
</dbReference>
<dbReference type="GO" id="GO:0006189">
    <property type="term" value="P:'de novo' IMP biosynthetic process"/>
    <property type="evidence" value="ECO:0007669"/>
    <property type="project" value="UniProtKB-UniRule"/>
</dbReference>
<feature type="binding site" evidence="5">
    <location>
        <begin position="280"/>
        <end position="281"/>
    </location>
    <ligand>
        <name>ATP</name>
        <dbReference type="ChEBI" id="CHEBI:30616"/>
    </ligand>
</feature>
<feature type="binding site" evidence="5">
    <location>
        <position position="119"/>
    </location>
    <ligand>
        <name>ATP</name>
        <dbReference type="ChEBI" id="CHEBI:30616"/>
    </ligand>
</feature>
<comment type="catalytic activity">
    <reaction evidence="5 6">
        <text>5-amino-1-(5-phospho-beta-D-ribosyl)imidazole + hydrogencarbonate + ATP = 5-carboxyamino-1-(5-phospho-D-ribosyl)imidazole + ADP + phosphate + 2 H(+)</text>
        <dbReference type="Rhea" id="RHEA:19317"/>
        <dbReference type="ChEBI" id="CHEBI:15378"/>
        <dbReference type="ChEBI" id="CHEBI:17544"/>
        <dbReference type="ChEBI" id="CHEBI:30616"/>
        <dbReference type="ChEBI" id="CHEBI:43474"/>
        <dbReference type="ChEBI" id="CHEBI:58730"/>
        <dbReference type="ChEBI" id="CHEBI:137981"/>
        <dbReference type="ChEBI" id="CHEBI:456216"/>
        <dbReference type="EC" id="6.3.4.18"/>
    </reaction>
</comment>
<dbReference type="Pfam" id="PF17769">
    <property type="entry name" value="PurK_C"/>
    <property type="match status" value="1"/>
</dbReference>
<dbReference type="GO" id="GO:0005524">
    <property type="term" value="F:ATP binding"/>
    <property type="evidence" value="ECO:0007669"/>
    <property type="project" value="UniProtKB-UniRule"/>
</dbReference>
<dbReference type="GO" id="GO:0005829">
    <property type="term" value="C:cytosol"/>
    <property type="evidence" value="ECO:0007669"/>
    <property type="project" value="TreeGrafter"/>
</dbReference>
<evidence type="ECO:0000256" key="6">
    <source>
        <dbReference type="RuleBase" id="RU361200"/>
    </source>
</evidence>
<dbReference type="PANTHER" id="PTHR11609:SF5">
    <property type="entry name" value="PHOSPHORIBOSYLAMINOIMIDAZOLE CARBOXYLASE"/>
    <property type="match status" value="1"/>
</dbReference>
<comment type="subunit">
    <text evidence="5 6">Homodimer.</text>
</comment>
<evidence type="ECO:0000256" key="2">
    <source>
        <dbReference type="ARBA" id="ARBA00022741"/>
    </source>
</evidence>
<dbReference type="Pfam" id="PF02222">
    <property type="entry name" value="ATP-grasp"/>
    <property type="match status" value="1"/>
</dbReference>
<feature type="binding site" evidence="5">
    <location>
        <begin position="195"/>
        <end position="198"/>
    </location>
    <ligand>
        <name>ATP</name>
        <dbReference type="ChEBI" id="CHEBI:30616"/>
    </ligand>
</feature>
<keyword evidence="4 5" id="KW-0067">ATP-binding</keyword>
<feature type="binding site" evidence="5">
    <location>
        <position position="203"/>
    </location>
    <ligand>
        <name>ATP</name>
        <dbReference type="ChEBI" id="CHEBI:30616"/>
    </ligand>
</feature>
<dbReference type="EC" id="6.3.4.18" evidence="5 6"/>
<feature type="domain" description="ATP-grasp" evidence="7">
    <location>
        <begin position="123"/>
        <end position="310"/>
    </location>
</feature>
<dbReference type="SUPFAM" id="SSF52440">
    <property type="entry name" value="PreATP-grasp domain"/>
    <property type="match status" value="1"/>
</dbReference>
<dbReference type="InterPro" id="IPR003135">
    <property type="entry name" value="ATP-grasp_carboxylate-amine"/>
</dbReference>
<dbReference type="NCBIfam" id="TIGR01161">
    <property type="entry name" value="purK"/>
    <property type="match status" value="1"/>
</dbReference>
<dbReference type="InterPro" id="IPR040686">
    <property type="entry name" value="PurK_C"/>
</dbReference>
<protein>
    <recommendedName>
        <fullName evidence="5 6">N5-carboxyaminoimidazole ribonucleotide synthase</fullName>
        <shortName evidence="5 6">N5-CAIR synthase</shortName>
        <ecNumber evidence="5 6">6.3.4.18</ecNumber>
    </recommendedName>
    <alternativeName>
        <fullName evidence="5 6">5-(carboxyamino)imidazole ribonucleotide synthetase</fullName>
    </alternativeName>
</protein>
<feature type="binding site" evidence="5">
    <location>
        <position position="226"/>
    </location>
    <ligand>
        <name>ATP</name>
        <dbReference type="ChEBI" id="CHEBI:30616"/>
    </ligand>
</feature>
<comment type="similarity">
    <text evidence="5 6">Belongs to the PurK/PurT family.</text>
</comment>
<dbReference type="NCBIfam" id="NF004679">
    <property type="entry name" value="PRK06019.1-5"/>
    <property type="match status" value="1"/>
</dbReference>
<dbReference type="InterPro" id="IPR029752">
    <property type="entry name" value="D-isomer_DH_CS1"/>
</dbReference>
<evidence type="ECO:0000313" key="9">
    <source>
        <dbReference type="Proteomes" id="UP000198660"/>
    </source>
</evidence>
<comment type="function">
    <text evidence="5">Catalyzes the ATP-dependent conversion of 5-aminoimidazole ribonucleotide (AIR) and HCO(3)(-) to N5-carboxyaminoimidazole ribonucleotide (N5-CAIR).</text>
</comment>
<dbReference type="GO" id="GO:0034028">
    <property type="term" value="F:5-(carboxyamino)imidazole ribonucleotide synthase activity"/>
    <property type="evidence" value="ECO:0007669"/>
    <property type="project" value="UniProtKB-UniRule"/>
</dbReference>
<dbReference type="EMBL" id="FPAA01000007">
    <property type="protein sequence ID" value="SFS75241.1"/>
    <property type="molecule type" value="Genomic_DNA"/>
</dbReference>
<feature type="binding site" evidence="5">
    <location>
        <position position="159"/>
    </location>
    <ligand>
        <name>ATP</name>
        <dbReference type="ChEBI" id="CHEBI:30616"/>
    </ligand>
</feature>
<dbReference type="NCBIfam" id="NF004675">
    <property type="entry name" value="PRK06019.1-1"/>
    <property type="match status" value="1"/>
</dbReference>
<dbReference type="InterPro" id="IPR013815">
    <property type="entry name" value="ATP_grasp_subdomain_1"/>
</dbReference>
<dbReference type="PROSITE" id="PS00065">
    <property type="entry name" value="D_2_HYDROXYACID_DH_1"/>
    <property type="match status" value="1"/>
</dbReference>
<dbReference type="Gene3D" id="3.30.470.20">
    <property type="entry name" value="ATP-grasp fold, B domain"/>
    <property type="match status" value="1"/>
</dbReference>
<comment type="function">
    <text evidence="6">Catalyzes the ATP-dependent conversion of 5-aminoimidazole ribonucleotide (AIR) and HCO(3)- to N5-carboxyaminoimidazole ribonucleotide (N5-CAIR).</text>
</comment>
<dbReference type="SUPFAM" id="SSF56059">
    <property type="entry name" value="Glutathione synthetase ATP-binding domain-like"/>
    <property type="match status" value="1"/>
</dbReference>
<dbReference type="HAMAP" id="MF_01928">
    <property type="entry name" value="PurK"/>
    <property type="match status" value="1"/>
</dbReference>
<keyword evidence="9" id="KW-1185">Reference proteome</keyword>
<dbReference type="InterPro" id="IPR011054">
    <property type="entry name" value="Rudment_hybrid_motif"/>
</dbReference>
<dbReference type="OrthoDB" id="9804625at2"/>